<feature type="domain" description="LapA adhesin" evidence="1">
    <location>
        <begin position="251"/>
        <end position="351"/>
    </location>
</feature>
<dbReference type="Pfam" id="PF20579">
    <property type="entry name" value="LapA"/>
    <property type="match status" value="6"/>
</dbReference>
<reference evidence="2 3" key="1">
    <citation type="submission" date="2024-12" db="EMBL/GenBank/DDBJ databases">
        <title>Pseudomonas species isolated from Lotus nodules promote plant growth.</title>
        <authorList>
            <person name="Yu Y.-H."/>
            <person name="Kurtenbach J."/>
            <person name="Crosbie D."/>
            <person name="Brachmann A."/>
            <person name="Marin M."/>
        </authorList>
    </citation>
    <scope>NUCLEOTIDE SEQUENCE [LARGE SCALE GENOMIC DNA]</scope>
    <source>
        <strain evidence="2 3">PLb12A</strain>
    </source>
</reference>
<sequence>PTAANDVYNNGSTVSTTITGTTGGNFENLVPNTTPAVTTITDSVDTTGLTLTATGNITEGGQITYTATLSNPAGTPMSVTLSNGSVITIEAGQTSGSVNVPTAANDVYVNGSTVSTTITGTTGGNFENLVLNNTPAVTTVSDVNDTVTVTIESAGPVLENQAPTFTIKLDQKLDHDLTVTLSNGQTVVIAAGATQVGYALPAQGDDVYKDGGSASLGIADASVAGKTFENLVISGPASVAINDTVSEVIATLTADKSTVAEGGSVTYTVTLTNAAGLPLNNHGELTFTLSDGTKVTVPANGTSGSATITAADDVFSGGQAPIVNKLESVTGADNFEKLTLSQTAVDTTVTDEPSGQGDKVTVSIEGNGGVQENLAPTFTIKVDQKLDHDLKVTLSNGDTVTIEAGKLSAIYTAPVQGDDVYNDPSNLSLTVGSASVDGKAFENLVIDGTAANVAITDTVSEVIATLTADKSTVAEGGSVTYTVTLTNSAGLPINNHGPLEFTLSDGTKVTVPANGTSGSATIAAADDVFTGGQAPIVN</sequence>
<feature type="domain" description="LapA adhesin" evidence="1">
    <location>
        <begin position="358"/>
        <end position="458"/>
    </location>
</feature>
<feature type="domain" description="LapA adhesin" evidence="1">
    <location>
        <begin position="465"/>
        <end position="532"/>
    </location>
</feature>
<organism evidence="2 3">
    <name type="scientific">Pseudomonas monachiensis</name>
    <dbReference type="NCBI Taxonomy" id="3060212"/>
    <lineage>
        <taxon>Bacteria</taxon>
        <taxon>Pseudomonadati</taxon>
        <taxon>Pseudomonadota</taxon>
        <taxon>Gammaproteobacteria</taxon>
        <taxon>Pseudomonadales</taxon>
        <taxon>Pseudomonadaceae</taxon>
        <taxon>Pseudomonas</taxon>
    </lineage>
</organism>
<evidence type="ECO:0000259" key="1">
    <source>
        <dbReference type="Pfam" id="PF20579"/>
    </source>
</evidence>
<keyword evidence="3" id="KW-1185">Reference proteome</keyword>
<protein>
    <submittedName>
        <fullName evidence="2">Immunoglobulin-like domain-containing protein</fullName>
    </submittedName>
</protein>
<dbReference type="Proteomes" id="UP001631987">
    <property type="component" value="Unassembled WGS sequence"/>
</dbReference>
<accession>A0ABW9HGW2</accession>
<gene>
    <name evidence="2" type="ORF">ACKKH4_28365</name>
</gene>
<dbReference type="RefSeq" id="WP_409079479.1">
    <property type="nucleotide sequence ID" value="NZ_JAUKFG010000035.1"/>
</dbReference>
<proteinExistence type="predicted"/>
<feature type="domain" description="LapA adhesin" evidence="1">
    <location>
        <begin position="45"/>
        <end position="142"/>
    </location>
</feature>
<feature type="domain" description="LapA adhesin" evidence="1">
    <location>
        <begin position="145"/>
        <end position="244"/>
    </location>
</feature>
<evidence type="ECO:0000313" key="2">
    <source>
        <dbReference type="EMBL" id="MFM9521144.1"/>
    </source>
</evidence>
<feature type="non-terminal residue" evidence="2">
    <location>
        <position position="538"/>
    </location>
</feature>
<feature type="non-terminal residue" evidence="2">
    <location>
        <position position="1"/>
    </location>
</feature>
<evidence type="ECO:0000313" key="3">
    <source>
        <dbReference type="Proteomes" id="UP001631987"/>
    </source>
</evidence>
<dbReference type="EMBL" id="JBJVNW010000035">
    <property type="protein sequence ID" value="MFM9521144.1"/>
    <property type="molecule type" value="Genomic_DNA"/>
</dbReference>
<feature type="domain" description="LapA adhesin" evidence="1">
    <location>
        <begin position="3"/>
        <end position="42"/>
    </location>
</feature>
<comment type="caution">
    <text evidence="2">The sequence shown here is derived from an EMBL/GenBank/DDBJ whole genome shotgun (WGS) entry which is preliminary data.</text>
</comment>
<name>A0ABW9HGW2_9PSED</name>
<dbReference type="InterPro" id="IPR046779">
    <property type="entry name" value="LapA_adhesin_dom"/>
</dbReference>